<keyword evidence="1" id="KW-0328">Glycosyltransferase</keyword>
<protein>
    <submittedName>
        <fullName evidence="1">Mannosyltransferase OCH1 and related enzymes</fullName>
    </submittedName>
</protein>
<evidence type="ECO:0000313" key="1">
    <source>
        <dbReference type="EMBL" id="CUO72495.1"/>
    </source>
</evidence>
<dbReference type="SUPFAM" id="SSF53448">
    <property type="entry name" value="Nucleotide-diphospho-sugar transferases"/>
    <property type="match status" value="1"/>
</dbReference>
<evidence type="ECO:0000313" key="2">
    <source>
        <dbReference type="Proteomes" id="UP000095706"/>
    </source>
</evidence>
<gene>
    <name evidence="1" type="ORF">ERS852406_02670</name>
</gene>
<dbReference type="Proteomes" id="UP000095706">
    <property type="component" value="Unassembled WGS sequence"/>
</dbReference>
<reference evidence="1 2" key="1">
    <citation type="submission" date="2015-09" db="EMBL/GenBank/DDBJ databases">
        <authorList>
            <consortium name="Pathogen Informatics"/>
        </authorList>
    </citation>
    <scope>NUCLEOTIDE SEQUENCE [LARGE SCALE GENOMIC DNA]</scope>
    <source>
        <strain evidence="1 2">2789STDY5608849</strain>
    </source>
</reference>
<dbReference type="InterPro" id="IPR008441">
    <property type="entry name" value="AfumC-like_glycosyl_Trfase"/>
</dbReference>
<name>A0A174HHW2_9FIRM</name>
<keyword evidence="1" id="KW-0808">Transferase</keyword>
<dbReference type="AlphaFoldDB" id="A0A174HHW2"/>
<dbReference type="Pfam" id="PF05704">
    <property type="entry name" value="Caps_synth"/>
    <property type="match status" value="1"/>
</dbReference>
<proteinExistence type="predicted"/>
<organism evidence="1 2">
    <name type="scientific">Fusicatenibacter saccharivorans</name>
    <dbReference type="NCBI Taxonomy" id="1150298"/>
    <lineage>
        <taxon>Bacteria</taxon>
        <taxon>Bacillati</taxon>
        <taxon>Bacillota</taxon>
        <taxon>Clostridia</taxon>
        <taxon>Lachnospirales</taxon>
        <taxon>Lachnospiraceae</taxon>
        <taxon>Fusicatenibacter</taxon>
    </lineage>
</organism>
<dbReference type="GO" id="GO:0016757">
    <property type="term" value="F:glycosyltransferase activity"/>
    <property type="evidence" value="ECO:0007669"/>
    <property type="project" value="UniProtKB-KW"/>
</dbReference>
<dbReference type="RefSeq" id="WP_243860595.1">
    <property type="nucleotide sequence ID" value="NZ_JAAITY010000050.1"/>
</dbReference>
<dbReference type="Gene3D" id="3.90.550.20">
    <property type="match status" value="1"/>
</dbReference>
<dbReference type="EMBL" id="CYYV01000013">
    <property type="protein sequence ID" value="CUO72495.1"/>
    <property type="molecule type" value="Genomic_DNA"/>
</dbReference>
<sequence length="323" mass="38440">MLNMNLKETFKKQGGMKLLEQYWKNGSLLTAFGELLLLGKSRTALEILRLSTSLKTKAKLEKCYGKFLKDFDEQYLEQAESKMSNKVWVCWFQGIENAPNLVKKCYKSLQENLYDKEIVLITSENMNKYVQFPNYIIEKWNAGLITNTHMTDLLRLELLIRYGGMWVDATVLCTSRSKNIPKYYFDSELFFYQCLKPGRDGHCNYISSWLISAKTNNKILMATRYLCYQYWKENNTMWDYFLLHDFMSIVLEYYPDEWKMVIPKDNATPHILLLRLFDNYDEKMYKTIIEQSPFHKLSYKFSEEQMALEGTNYRKLFCEEVKA</sequence>
<dbReference type="InterPro" id="IPR029044">
    <property type="entry name" value="Nucleotide-diphossugar_trans"/>
</dbReference>
<accession>A0A174HHW2</accession>